<dbReference type="FunFam" id="2.60.40.10:FF:000142">
    <property type="entry name" value="V-set domain-containing T-cell activation inhibitor 1"/>
    <property type="match status" value="3"/>
</dbReference>
<keyword evidence="5" id="KW-1133">Transmembrane helix</keyword>
<reference evidence="13" key="1">
    <citation type="submission" date="2022-11" db="EMBL/GenBank/DDBJ databases">
        <title>Chromosome-level genome of Pogonophryne albipinna.</title>
        <authorList>
            <person name="Jo E."/>
        </authorList>
    </citation>
    <scope>NUCLEOTIDE SEQUENCE</scope>
    <source>
        <strain evidence="13">SGF0006</strain>
        <tissue evidence="13">Muscle</tissue>
    </source>
</reference>
<keyword evidence="6" id="KW-0472">Membrane</keyword>
<evidence type="ECO:0000256" key="7">
    <source>
        <dbReference type="ARBA" id="ARBA00023157"/>
    </source>
</evidence>
<dbReference type="InterPro" id="IPR007110">
    <property type="entry name" value="Ig-like_dom"/>
</dbReference>
<dbReference type="InterPro" id="IPR051713">
    <property type="entry name" value="T-cell_Activation_Regulation"/>
</dbReference>
<dbReference type="Proteomes" id="UP001219934">
    <property type="component" value="Unassembled WGS sequence"/>
</dbReference>
<dbReference type="EMBL" id="JAPTMU010000021">
    <property type="protein sequence ID" value="KAJ4925090.1"/>
    <property type="molecule type" value="Genomic_DNA"/>
</dbReference>
<dbReference type="GO" id="GO:0042102">
    <property type="term" value="P:positive regulation of T cell proliferation"/>
    <property type="evidence" value="ECO:0007669"/>
    <property type="project" value="TreeGrafter"/>
</dbReference>
<dbReference type="InterPro" id="IPR013151">
    <property type="entry name" value="Immunoglobulin_dom"/>
</dbReference>
<keyword evidence="9" id="KW-0325">Glycoprotein</keyword>
<evidence type="ECO:0000256" key="8">
    <source>
        <dbReference type="ARBA" id="ARBA00023170"/>
    </source>
</evidence>
<dbReference type="PROSITE" id="PS50835">
    <property type="entry name" value="IG_LIKE"/>
    <property type="match status" value="6"/>
</dbReference>
<feature type="domain" description="Ig-like" evidence="12">
    <location>
        <begin position="187"/>
        <end position="292"/>
    </location>
</feature>
<evidence type="ECO:0000259" key="12">
    <source>
        <dbReference type="PROSITE" id="PS50835"/>
    </source>
</evidence>
<dbReference type="GO" id="GO:0071222">
    <property type="term" value="P:cellular response to lipopolysaccharide"/>
    <property type="evidence" value="ECO:0007669"/>
    <property type="project" value="TreeGrafter"/>
</dbReference>
<evidence type="ECO:0000256" key="11">
    <source>
        <dbReference type="SAM" id="SignalP"/>
    </source>
</evidence>
<dbReference type="Pfam" id="PF00047">
    <property type="entry name" value="ig"/>
    <property type="match status" value="3"/>
</dbReference>
<feature type="domain" description="Ig-like" evidence="12">
    <location>
        <begin position="710"/>
        <end position="787"/>
    </location>
</feature>
<keyword evidence="14" id="KW-1185">Reference proteome</keyword>
<dbReference type="SMART" id="SM00406">
    <property type="entry name" value="IGv"/>
    <property type="match status" value="3"/>
</dbReference>
<dbReference type="SMART" id="SM00409">
    <property type="entry name" value="IG"/>
    <property type="match status" value="6"/>
</dbReference>
<feature type="domain" description="Ig-like" evidence="12">
    <location>
        <begin position="29"/>
        <end position="106"/>
    </location>
</feature>
<feature type="non-terminal residue" evidence="13">
    <location>
        <position position="1"/>
    </location>
</feature>
<evidence type="ECO:0000256" key="4">
    <source>
        <dbReference type="ARBA" id="ARBA00022729"/>
    </source>
</evidence>
<dbReference type="Pfam" id="PF08205">
    <property type="entry name" value="C2-set_2"/>
    <property type="match status" value="2"/>
</dbReference>
<dbReference type="Gene3D" id="2.60.40.10">
    <property type="entry name" value="Immunoglobulins"/>
    <property type="match status" value="9"/>
</dbReference>
<dbReference type="CDD" id="cd00096">
    <property type="entry name" value="Ig"/>
    <property type="match status" value="3"/>
</dbReference>
<keyword evidence="7" id="KW-1015">Disulfide bond</keyword>
<feature type="domain" description="Ig-like" evidence="12">
    <location>
        <begin position="501"/>
        <end position="579"/>
    </location>
</feature>
<feature type="domain" description="Ig-like" evidence="12">
    <location>
        <begin position="788"/>
        <end position="866"/>
    </location>
</feature>
<evidence type="ECO:0000256" key="5">
    <source>
        <dbReference type="ARBA" id="ARBA00022989"/>
    </source>
</evidence>
<name>A0AAD6AIH8_9TELE</name>
<accession>A0AAD6AIH8</accession>
<evidence type="ECO:0000313" key="14">
    <source>
        <dbReference type="Proteomes" id="UP001219934"/>
    </source>
</evidence>
<dbReference type="InterPro" id="IPR036179">
    <property type="entry name" value="Ig-like_dom_sf"/>
</dbReference>
<feature type="signal peptide" evidence="11">
    <location>
        <begin position="1"/>
        <end position="23"/>
    </location>
</feature>
<evidence type="ECO:0000313" key="13">
    <source>
        <dbReference type="EMBL" id="KAJ4925090.1"/>
    </source>
</evidence>
<gene>
    <name evidence="13" type="ORF">JOQ06_017828</name>
</gene>
<dbReference type="PANTHER" id="PTHR25466:SF14">
    <property type="entry name" value="BUTYROPHILIN SUBFAMILY 2 MEMBER A2-LIKE-RELATED"/>
    <property type="match status" value="1"/>
</dbReference>
<dbReference type="InterPro" id="IPR013783">
    <property type="entry name" value="Ig-like_fold"/>
</dbReference>
<dbReference type="InterPro" id="IPR003599">
    <property type="entry name" value="Ig_sub"/>
</dbReference>
<dbReference type="InterPro" id="IPR013106">
    <property type="entry name" value="Ig_V-set"/>
</dbReference>
<keyword evidence="2" id="KW-1003">Cell membrane</keyword>
<dbReference type="SUPFAM" id="SSF48726">
    <property type="entry name" value="Immunoglobulin"/>
    <property type="match status" value="8"/>
</dbReference>
<dbReference type="GO" id="GO:0031295">
    <property type="term" value="P:T cell costimulation"/>
    <property type="evidence" value="ECO:0007669"/>
    <property type="project" value="TreeGrafter"/>
</dbReference>
<feature type="chain" id="PRO_5042198300" description="Ig-like domain-containing protein" evidence="11">
    <location>
        <begin position="24"/>
        <end position="895"/>
    </location>
</feature>
<evidence type="ECO:0000256" key="1">
    <source>
        <dbReference type="ARBA" id="ARBA00004251"/>
    </source>
</evidence>
<dbReference type="GO" id="GO:0007166">
    <property type="term" value="P:cell surface receptor signaling pathway"/>
    <property type="evidence" value="ECO:0007669"/>
    <property type="project" value="TreeGrafter"/>
</dbReference>
<dbReference type="SMART" id="SM00408">
    <property type="entry name" value="IGc2"/>
    <property type="match status" value="6"/>
</dbReference>
<evidence type="ECO:0000256" key="10">
    <source>
        <dbReference type="ARBA" id="ARBA00023319"/>
    </source>
</evidence>
<evidence type="ECO:0000256" key="9">
    <source>
        <dbReference type="ARBA" id="ARBA00023180"/>
    </source>
</evidence>
<evidence type="ECO:0000256" key="3">
    <source>
        <dbReference type="ARBA" id="ARBA00022692"/>
    </source>
</evidence>
<dbReference type="AlphaFoldDB" id="A0AAD6AIH8"/>
<organism evidence="13 14">
    <name type="scientific">Pogonophryne albipinna</name>
    <dbReference type="NCBI Taxonomy" id="1090488"/>
    <lineage>
        <taxon>Eukaryota</taxon>
        <taxon>Metazoa</taxon>
        <taxon>Chordata</taxon>
        <taxon>Craniata</taxon>
        <taxon>Vertebrata</taxon>
        <taxon>Euteleostomi</taxon>
        <taxon>Actinopterygii</taxon>
        <taxon>Neopterygii</taxon>
        <taxon>Teleostei</taxon>
        <taxon>Neoteleostei</taxon>
        <taxon>Acanthomorphata</taxon>
        <taxon>Eupercaria</taxon>
        <taxon>Perciformes</taxon>
        <taxon>Notothenioidei</taxon>
        <taxon>Pogonophryne</taxon>
    </lineage>
</organism>
<protein>
    <recommendedName>
        <fullName evidence="12">Ig-like domain-containing protein</fullName>
    </recommendedName>
</protein>
<dbReference type="GO" id="GO:0006955">
    <property type="term" value="P:immune response"/>
    <property type="evidence" value="ECO:0007669"/>
    <property type="project" value="TreeGrafter"/>
</dbReference>
<dbReference type="GO" id="GO:0042130">
    <property type="term" value="P:negative regulation of T cell proliferation"/>
    <property type="evidence" value="ECO:0007669"/>
    <property type="project" value="TreeGrafter"/>
</dbReference>
<dbReference type="InterPro" id="IPR003598">
    <property type="entry name" value="Ig_sub2"/>
</dbReference>
<keyword evidence="3" id="KW-0812">Transmembrane</keyword>
<feature type="domain" description="Ig-like" evidence="12">
    <location>
        <begin position="426"/>
        <end position="500"/>
    </location>
</feature>
<keyword evidence="4 11" id="KW-0732">Signal</keyword>
<comment type="caution">
    <text evidence="13">The sequence shown here is derived from an EMBL/GenBank/DDBJ whole genome shotgun (WGS) entry which is preliminary data.</text>
</comment>
<proteinExistence type="predicted"/>
<dbReference type="GO" id="GO:0009897">
    <property type="term" value="C:external side of plasma membrane"/>
    <property type="evidence" value="ECO:0007669"/>
    <property type="project" value="TreeGrafter"/>
</dbReference>
<dbReference type="InterPro" id="IPR013162">
    <property type="entry name" value="CD80_C2-set"/>
</dbReference>
<keyword evidence="8" id="KW-0675">Receptor</keyword>
<sequence>MSMECFVFFGVLTFLLTTNRADALDCLLGESCVLPCSFQPGAEVIVHWIQLADSPAHSYYHDQDQLGHQNPRFSGRTSLFKNQISGGNASLLLSGVKVEDEGKYKCYTSTVDYNKETFIHLNVYAPVRKVEFHQDGNTITCSSEGVYPKPEISWSTDPPSNQNRNEKMKVQQIGQLYNINSSLTSVPDVTYNCTVSTGRNKMAATLFKQTTLSGSSKEATMHCTSSKSPPTGLIWRFNHSQIIVSDGSVMEEWRQQVKSAPMSGNLTLKDLSTDNDGIYTCVLRNAEGTYVTNTFLRIEHSQVVAEEEVSCVFNESCILPCIFKADLIQWNQVSTGDTQVHSFYRKEDHFEYQDPRFKGRTALFRDQIFGGNVSLKLERVEIPDEGTYRCYASIEGGSSHEAHIKLKVDAPVLKVDIQQAENKTICSSEGMYPEPQLTWSIDPPPNETLHNKTTVHQTEQKLYNISSSLNVKVTDVTYNCTVSTRRNKMAATLFKQTSLSGSSKEATMHCTSSKSPPTGLIWRFNHSQIIVSDGSVMEEWRQQVKSAPMSGNLTLKDLSTDNDGIYTCELRNAEGTYVTNTFLRIEHSQVVAEEEVSCVFNESCILPCIFKADLIQWNQVSTGDTQVHSFYRKEDHFEYQDPRFKGRTALFRDQIFGGNVSLKLERVEIPDEGTYRCYASIEGGSSHEAHIKLKVDAPVLKVDIQQAENTITCSSEGMYPEPQLTWSIDPPPNETLHNKTTVHQTEQKLYNISSSLNVKVTDVTYNCTVSTRRNKRAATLFKQTSLSGSSKETTMRCPSSKSPPTGLIWRFNHSQIIVSDGSVMEEWRQQVKSVSTSGDLTLKDLSTDHDGIYTCVLRNAEGTYVTNTFLRIEHSQVCYRSSKEPGESGEPEELK</sequence>
<keyword evidence="10" id="KW-0393">Immunoglobulin domain</keyword>
<comment type="subcellular location">
    <subcellularLocation>
        <location evidence="1">Cell membrane</location>
        <topology evidence="1">Single-pass type I membrane protein</topology>
    </subcellularLocation>
</comment>
<evidence type="ECO:0000256" key="2">
    <source>
        <dbReference type="ARBA" id="ARBA00022475"/>
    </source>
</evidence>
<dbReference type="PANTHER" id="PTHR25466">
    <property type="entry name" value="T-LYMPHOCYTE ACTIVATION ANTIGEN"/>
    <property type="match status" value="1"/>
</dbReference>
<evidence type="ECO:0000256" key="6">
    <source>
        <dbReference type="ARBA" id="ARBA00023136"/>
    </source>
</evidence>
<dbReference type="Pfam" id="PF07686">
    <property type="entry name" value="V-set"/>
    <property type="match status" value="3"/>
</dbReference>